<reference evidence="14 15" key="1">
    <citation type="submission" date="2019-04" db="EMBL/GenBank/DDBJ databases">
        <authorList>
            <consortium name="DOE Joint Genome Institute"/>
            <person name="Mondo S."/>
            <person name="Kjaerbolling I."/>
            <person name="Vesth T."/>
            <person name="Frisvad J.C."/>
            <person name="Nybo J.L."/>
            <person name="Theobald S."/>
            <person name="Kildgaard S."/>
            <person name="Isbrandt T."/>
            <person name="Kuo A."/>
            <person name="Sato A."/>
            <person name="Lyhne E.K."/>
            <person name="Kogle M.E."/>
            <person name="Wiebenga A."/>
            <person name="Kun R.S."/>
            <person name="Lubbers R.J."/>
            <person name="Makela M.R."/>
            <person name="Barry K."/>
            <person name="Chovatia M."/>
            <person name="Clum A."/>
            <person name="Daum C."/>
            <person name="Haridas S."/>
            <person name="He G."/>
            <person name="LaButti K."/>
            <person name="Lipzen A."/>
            <person name="Riley R."/>
            <person name="Salamov A."/>
            <person name="Simmons B.A."/>
            <person name="Magnuson J.K."/>
            <person name="Henrissat B."/>
            <person name="Mortensen U.H."/>
            <person name="Larsen T.O."/>
            <person name="Devries R.P."/>
            <person name="Grigoriev I.V."/>
            <person name="Machida M."/>
            <person name="Baker S.E."/>
            <person name="Andersen M.R."/>
            <person name="Cantor M.N."/>
            <person name="Hua S.X."/>
        </authorList>
    </citation>
    <scope>NUCLEOTIDE SEQUENCE [LARGE SCALE GENOMIC DNA]</scope>
    <source>
        <strain evidence="14 15">CBS 117616</strain>
    </source>
</reference>
<keyword evidence="11 12" id="KW-0472">Membrane</keyword>
<comment type="catalytic activity">
    <reaction evidence="12">
        <text>an all-trans-polyprenyl diphosphate + 4-hydroxybenzoate = a 4-hydroxy-3-(all-trans-polyprenyl)benzoate + diphosphate</text>
        <dbReference type="Rhea" id="RHEA:44504"/>
        <dbReference type="Rhea" id="RHEA-COMP:9514"/>
        <dbReference type="Rhea" id="RHEA-COMP:9564"/>
        <dbReference type="ChEBI" id="CHEBI:17879"/>
        <dbReference type="ChEBI" id="CHEBI:33019"/>
        <dbReference type="ChEBI" id="CHEBI:58914"/>
        <dbReference type="ChEBI" id="CHEBI:78396"/>
        <dbReference type="EC" id="2.5.1.39"/>
    </reaction>
</comment>
<dbReference type="PANTHER" id="PTHR11048">
    <property type="entry name" value="PRENYLTRANSFERASES"/>
    <property type="match status" value="1"/>
</dbReference>
<gene>
    <name evidence="14" type="ORF">BDV36DRAFT_305507</name>
</gene>
<evidence type="ECO:0000256" key="5">
    <source>
        <dbReference type="ARBA" id="ARBA00022679"/>
    </source>
</evidence>
<dbReference type="Gene3D" id="1.10.357.140">
    <property type="entry name" value="UbiA prenyltransferase"/>
    <property type="match status" value="1"/>
</dbReference>
<evidence type="ECO:0000256" key="7">
    <source>
        <dbReference type="ARBA" id="ARBA00022723"/>
    </source>
</evidence>
<dbReference type="InterPro" id="IPR006370">
    <property type="entry name" value="HB_polyprenyltransferase-like"/>
</dbReference>
<organism evidence="14 15">
    <name type="scientific">Aspergillus pseudocaelatus</name>
    <dbReference type="NCBI Taxonomy" id="1825620"/>
    <lineage>
        <taxon>Eukaryota</taxon>
        <taxon>Fungi</taxon>
        <taxon>Dikarya</taxon>
        <taxon>Ascomycota</taxon>
        <taxon>Pezizomycotina</taxon>
        <taxon>Eurotiomycetes</taxon>
        <taxon>Eurotiomycetidae</taxon>
        <taxon>Eurotiales</taxon>
        <taxon>Aspergillaceae</taxon>
        <taxon>Aspergillus</taxon>
        <taxon>Aspergillus subgen. Circumdati</taxon>
    </lineage>
</organism>
<dbReference type="NCBIfam" id="TIGR00365">
    <property type="entry name" value="Grx4 family monothiol glutaredoxin"/>
    <property type="match status" value="1"/>
</dbReference>
<dbReference type="InterPro" id="IPR000537">
    <property type="entry name" value="UbiA_prenyltransferase"/>
</dbReference>
<dbReference type="Gene3D" id="1.20.120.1780">
    <property type="entry name" value="UbiA prenyltransferase"/>
    <property type="match status" value="1"/>
</dbReference>
<keyword evidence="9" id="KW-0408">Iron</keyword>
<evidence type="ECO:0000259" key="13">
    <source>
        <dbReference type="Pfam" id="PF00462"/>
    </source>
</evidence>
<evidence type="ECO:0000256" key="1">
    <source>
        <dbReference type="ARBA" id="ARBA00001946"/>
    </source>
</evidence>
<keyword evidence="5 12" id="KW-0808">Transferase</keyword>
<feature type="transmembrane region" description="Helical" evidence="12">
    <location>
        <begin position="232"/>
        <end position="251"/>
    </location>
</feature>
<dbReference type="InterPro" id="IPR036249">
    <property type="entry name" value="Thioredoxin-like_sf"/>
</dbReference>
<dbReference type="Gene3D" id="3.40.30.10">
    <property type="entry name" value="Glutaredoxin"/>
    <property type="match status" value="1"/>
</dbReference>
<keyword evidence="12" id="KW-0414">Isoprene biosynthesis</keyword>
<dbReference type="Proteomes" id="UP000325395">
    <property type="component" value="Unassembled WGS sequence"/>
</dbReference>
<sequence>MGFTTRVAMHWSMQSRRCLEVRTVRHNRRDLAYLRHSLSPRFISGYYTWQRFNSHIPYTSPSATKSPDTAEPASVTHYTPPKTGLVASLPQSWIPYAELIRLDKPTGTYYLFFPCAFSTLLAAPMTPSTPFQVLGTMGLFLAGALVMRGAGCTINDLWDRNLDPHVERTKFRPIARRAVSPRKAVVFTGMQLLAGLGILLQFPTLCLWYGIPSLLLVTTYPLAKRITYYPQAVLGLTFSWGAMMGFPALGIDLLSNNSALESAAALYSSCIAWTILYDMIYAHMDIKDDVAAGIKSIALRHEHNTKTVLSALAVVQVALLAAAGVSAGAGPIFFIGSCGSAALSLGIMIWRVQLKNVQNCWWWFKNGCLLTGGGITMGIPKQAFRPLSRPQSLSLRPYGVQLPSTLYARLLSSETKSAIDKAIASAPVVLFMKGTPETPQCGFSRASIQILGLQGVDPKKFVAFNVLEDAELRQGIKEYSDWPTIPQLYLDKEFVGGCDILMSMHQNGELAKLLEEKNVLVAAD</sequence>
<comment type="pathway">
    <text evidence="3">Secondary metabolite biosynthesis; terpenoid biosynthesis.</text>
</comment>
<name>A0ABQ6W3H7_9EURO</name>
<dbReference type="InterPro" id="IPR044878">
    <property type="entry name" value="UbiA_sf"/>
</dbReference>
<evidence type="ECO:0000256" key="11">
    <source>
        <dbReference type="ARBA" id="ARBA00023136"/>
    </source>
</evidence>
<evidence type="ECO:0000313" key="15">
    <source>
        <dbReference type="Proteomes" id="UP000325395"/>
    </source>
</evidence>
<evidence type="ECO:0000256" key="2">
    <source>
        <dbReference type="ARBA" id="ARBA00004141"/>
    </source>
</evidence>
<feature type="domain" description="Glutaredoxin" evidence="13">
    <location>
        <begin position="428"/>
        <end position="495"/>
    </location>
</feature>
<comment type="pathway">
    <text evidence="12">Cofactor biosynthesis; ubiquinone biosynthesis.</text>
</comment>
<dbReference type="PANTHER" id="PTHR11048:SF28">
    <property type="entry name" value="4-HYDROXYBENZOATE POLYPRENYLTRANSFERASE, MITOCHONDRIAL"/>
    <property type="match status" value="1"/>
</dbReference>
<keyword evidence="12" id="KW-0831">Ubiquinone biosynthesis</keyword>
<comment type="similarity">
    <text evidence="4 12">Belongs to the UbiA prenyltransferase family.</text>
</comment>
<evidence type="ECO:0000256" key="4">
    <source>
        <dbReference type="ARBA" id="ARBA00005985"/>
    </source>
</evidence>
<dbReference type="InterPro" id="IPR033658">
    <property type="entry name" value="GRX_PICOT-like"/>
</dbReference>
<evidence type="ECO:0000256" key="8">
    <source>
        <dbReference type="ARBA" id="ARBA00022989"/>
    </source>
</evidence>
<evidence type="ECO:0000256" key="10">
    <source>
        <dbReference type="ARBA" id="ARBA00023014"/>
    </source>
</evidence>
<evidence type="ECO:0000256" key="3">
    <source>
        <dbReference type="ARBA" id="ARBA00004721"/>
    </source>
</evidence>
<dbReference type="EMBL" id="ML735864">
    <property type="protein sequence ID" value="KAE8411669.1"/>
    <property type="molecule type" value="Genomic_DNA"/>
</dbReference>
<keyword evidence="15" id="KW-1185">Reference proteome</keyword>
<feature type="transmembrane region" description="Helical" evidence="12">
    <location>
        <begin position="108"/>
        <end position="125"/>
    </location>
</feature>
<dbReference type="InterPro" id="IPR030470">
    <property type="entry name" value="UbiA_prenylTrfase_CS"/>
</dbReference>
<feature type="transmembrane region" description="Helical" evidence="12">
    <location>
        <begin position="263"/>
        <end position="286"/>
    </location>
</feature>
<dbReference type="PROSITE" id="PS51354">
    <property type="entry name" value="GLUTAREDOXIN_2"/>
    <property type="match status" value="1"/>
</dbReference>
<evidence type="ECO:0000256" key="12">
    <source>
        <dbReference type="HAMAP-Rule" id="MF_03189"/>
    </source>
</evidence>
<dbReference type="EC" id="2.5.1.39" evidence="12"/>
<evidence type="ECO:0000313" key="14">
    <source>
        <dbReference type="EMBL" id="KAE8411669.1"/>
    </source>
</evidence>
<dbReference type="HAMAP" id="MF_01635">
    <property type="entry name" value="UbiA"/>
    <property type="match status" value="1"/>
</dbReference>
<dbReference type="CDD" id="cd13959">
    <property type="entry name" value="PT_UbiA_COQ2"/>
    <property type="match status" value="1"/>
</dbReference>
<dbReference type="NCBIfam" id="TIGR01474">
    <property type="entry name" value="ubiA_proteo"/>
    <property type="match status" value="1"/>
</dbReference>
<feature type="transmembrane region" description="Helical" evidence="12">
    <location>
        <begin position="332"/>
        <end position="350"/>
    </location>
</feature>
<keyword evidence="12" id="KW-0496">Mitochondrion</keyword>
<comment type="subcellular location">
    <subcellularLocation>
        <location evidence="2">Membrane</location>
        <topology evidence="2">Multi-pass membrane protein</topology>
    </subcellularLocation>
    <subcellularLocation>
        <location evidence="12">Mitochondrion inner membrane</location>
        <topology evidence="12">Multi-pass membrane protein</topology>
        <orientation evidence="12">Matrix side</orientation>
    </subcellularLocation>
</comment>
<dbReference type="InterPro" id="IPR039653">
    <property type="entry name" value="Prenyltransferase"/>
</dbReference>
<accession>A0ABQ6W3H7</accession>
<dbReference type="PROSITE" id="PS00943">
    <property type="entry name" value="UBIA"/>
    <property type="match status" value="1"/>
</dbReference>
<dbReference type="InterPro" id="IPR004480">
    <property type="entry name" value="Monothiol_GRX-rel"/>
</dbReference>
<keyword evidence="7" id="KW-0479">Metal-binding</keyword>
<comment type="function">
    <text evidence="12">Catalyzes the prenylation of para-hydroxybenzoate (PHB) with an all-trans polyprenyl group. Mediates the second step in the final reaction sequence of coenzyme Q (CoQ) biosynthesis, which is the condensation of the polyisoprenoid side chain with PHB, generating the first membrane-bound Q intermediate.</text>
</comment>
<dbReference type="InterPro" id="IPR002109">
    <property type="entry name" value="Glutaredoxin"/>
</dbReference>
<comment type="cofactor">
    <cofactor evidence="1 12">
        <name>Mg(2+)</name>
        <dbReference type="ChEBI" id="CHEBI:18420"/>
    </cofactor>
</comment>
<keyword evidence="6 12" id="KW-0812">Transmembrane</keyword>
<evidence type="ECO:0000256" key="6">
    <source>
        <dbReference type="ARBA" id="ARBA00022692"/>
    </source>
</evidence>
<keyword evidence="10" id="KW-0411">Iron-sulfur</keyword>
<keyword evidence="12" id="KW-0999">Mitochondrion inner membrane</keyword>
<dbReference type="CDD" id="cd03028">
    <property type="entry name" value="GRX_PICOT_like"/>
    <property type="match status" value="1"/>
</dbReference>
<feature type="transmembrane region" description="Helical" evidence="12">
    <location>
        <begin position="307"/>
        <end position="326"/>
    </location>
</feature>
<dbReference type="SUPFAM" id="SSF52833">
    <property type="entry name" value="Thioredoxin-like"/>
    <property type="match status" value="1"/>
</dbReference>
<dbReference type="Pfam" id="PF00462">
    <property type="entry name" value="Glutaredoxin"/>
    <property type="match status" value="1"/>
</dbReference>
<evidence type="ECO:0000256" key="9">
    <source>
        <dbReference type="ARBA" id="ARBA00023004"/>
    </source>
</evidence>
<keyword evidence="8 12" id="KW-1133">Transmembrane helix</keyword>
<dbReference type="Pfam" id="PF01040">
    <property type="entry name" value="UbiA"/>
    <property type="match status" value="1"/>
</dbReference>
<protein>
    <recommendedName>
        <fullName evidence="12">4-hydroxybenzoate polyprenyltransferase, mitochondrial</fullName>
        <shortName evidence="12">4-HB polyprenyltransferase</shortName>
        <ecNumber evidence="12">2.5.1.39</ecNumber>
    </recommendedName>
    <alternativeName>
        <fullName evidence="12">Para-hydroxybenzoate--polyprenyltransferase</fullName>
        <shortName evidence="12">PHB:PPT</shortName>
        <shortName evidence="12">PHB:polyprenyltransferase</shortName>
    </alternativeName>
</protein>
<proteinExistence type="inferred from homology"/>
<feature type="transmembrane region" description="Helical" evidence="12">
    <location>
        <begin position="207"/>
        <end position="223"/>
    </location>
</feature>